<comment type="caution">
    <text evidence="1">The sequence shown here is derived from an EMBL/GenBank/DDBJ whole genome shotgun (WGS) entry which is preliminary data.</text>
</comment>
<evidence type="ECO:0000313" key="1">
    <source>
        <dbReference type="EMBL" id="CAB3384788.1"/>
    </source>
</evidence>
<dbReference type="Gene3D" id="3.80.10.10">
    <property type="entry name" value="Ribonuclease Inhibitor"/>
    <property type="match status" value="1"/>
</dbReference>
<dbReference type="InterPro" id="IPR032675">
    <property type="entry name" value="LRR_dom_sf"/>
</dbReference>
<dbReference type="SUPFAM" id="SSF52047">
    <property type="entry name" value="RNI-like"/>
    <property type="match status" value="1"/>
</dbReference>
<accession>A0A8S1DXM2</accession>
<protein>
    <submittedName>
        <fullName evidence="1">Uncharacterized protein</fullName>
    </submittedName>
</protein>
<dbReference type="OrthoDB" id="5213490at2759"/>
<evidence type="ECO:0000313" key="2">
    <source>
        <dbReference type="Proteomes" id="UP000494165"/>
    </source>
</evidence>
<organism evidence="1 2">
    <name type="scientific">Cloeon dipterum</name>
    <dbReference type="NCBI Taxonomy" id="197152"/>
    <lineage>
        <taxon>Eukaryota</taxon>
        <taxon>Metazoa</taxon>
        <taxon>Ecdysozoa</taxon>
        <taxon>Arthropoda</taxon>
        <taxon>Hexapoda</taxon>
        <taxon>Insecta</taxon>
        <taxon>Pterygota</taxon>
        <taxon>Palaeoptera</taxon>
        <taxon>Ephemeroptera</taxon>
        <taxon>Pisciforma</taxon>
        <taxon>Baetidae</taxon>
        <taxon>Cloeon</taxon>
    </lineage>
</organism>
<reference evidence="1 2" key="1">
    <citation type="submission" date="2020-04" db="EMBL/GenBank/DDBJ databases">
        <authorList>
            <person name="Alioto T."/>
            <person name="Alioto T."/>
            <person name="Gomez Garrido J."/>
        </authorList>
    </citation>
    <scope>NUCLEOTIDE SEQUENCE [LARGE SCALE GENOMIC DNA]</scope>
</reference>
<dbReference type="EMBL" id="CADEPI010000372">
    <property type="protein sequence ID" value="CAB3384788.1"/>
    <property type="molecule type" value="Genomic_DNA"/>
</dbReference>
<sequence>MACDQRLNLAKERMWKLQVETVLENENINIYIADEIQRQRLLELPDNRRRNILLKLTSDICAKDNGDLEEFENRLKVLKLLLSPQTTEVNINGLMTFSPVESREDNFLKLLHEILTLAPNVQILSVVEDGIKLQEDQRILDLLNSQTNLKSLHTLDCANLQVLYTTLAQLCSVVESLRHVNVQINYTDGLLPDLNELKSSFCRLKVFLFTVWNEEQHERTSSPSLEDRFWRLCVRELLNLEIVGRPADDPSLMHGNQRVIELPASTSNLRHLVTRANNLGMHLAFPNVTHLNIHLLGCVDRNKINAMLQFSSQIESLILICPQSGAVVSEFLARYGPTLKNLVIKSTWTALRYKFEPIFSLCPGLKKLTLFNVEMMDDMQTMKTLKELTHFEWLPPKRPYIERCATLSNILISAPNLQRLKIQSEWFFTKDLENISNLIVEQKILQKLELFHFDHVSDEDIPACFKIDRKFEQFAAFFPVFSDLMKNAIAYCPVLIDVDVFVELNDQDVDYRVNKRCKHGVPPSKELWDDEALRLLGEKELARFLKICS</sequence>
<proteinExistence type="predicted"/>
<gene>
    <name evidence="1" type="ORF">CLODIP_2_CD13516</name>
</gene>
<name>A0A8S1DXM2_9INSE</name>
<keyword evidence="2" id="KW-1185">Reference proteome</keyword>
<dbReference type="AlphaFoldDB" id="A0A8S1DXM2"/>
<dbReference type="Proteomes" id="UP000494165">
    <property type="component" value="Unassembled WGS sequence"/>
</dbReference>